<dbReference type="InParanoid" id="A0A0G4ERL1"/>
<reference evidence="2 3" key="1">
    <citation type="submission" date="2014-11" db="EMBL/GenBank/DDBJ databases">
        <authorList>
            <person name="Zhu J."/>
            <person name="Qi W."/>
            <person name="Song R."/>
        </authorList>
    </citation>
    <scope>NUCLEOTIDE SEQUENCE [LARGE SCALE GENOMIC DNA]</scope>
</reference>
<evidence type="ECO:0000256" key="1">
    <source>
        <dbReference type="SAM" id="MobiDB-lite"/>
    </source>
</evidence>
<organism evidence="2 3">
    <name type="scientific">Vitrella brassicaformis (strain CCMP3155)</name>
    <dbReference type="NCBI Taxonomy" id="1169540"/>
    <lineage>
        <taxon>Eukaryota</taxon>
        <taxon>Sar</taxon>
        <taxon>Alveolata</taxon>
        <taxon>Colpodellida</taxon>
        <taxon>Vitrellaceae</taxon>
        <taxon>Vitrella</taxon>
    </lineage>
</organism>
<protein>
    <submittedName>
        <fullName evidence="2">Uncharacterized protein</fullName>
    </submittedName>
</protein>
<dbReference type="EMBL" id="CDMY01000295">
    <property type="protein sequence ID" value="CEM00417.1"/>
    <property type="molecule type" value="Genomic_DNA"/>
</dbReference>
<feature type="region of interest" description="Disordered" evidence="1">
    <location>
        <begin position="158"/>
        <end position="189"/>
    </location>
</feature>
<sequence length="252" mass="27280">MAELSSVTALGSAVIAVGGASAVLGGASIAAAMCPLTPRFVPSQGKFHPYLGAVTNLDDRKNIAASVRRIYALDFRGPHDSLFDVYRHDVTFEDPSVCVTNRADLARVLALVKSACRTDVRSFVVVDQYQRGFLIDVDMIWHIRRDAFTKRAAEIVDSNDNGSDEQRPLPTAASAASQPTSSSASPFSPSRPSSALLSVPLPCSVWIQFDDEGKISLHREMWFGRRLLDLGPLTAFPREMLGKAAAALGERF</sequence>
<dbReference type="VEuPathDB" id="CryptoDB:Vbra_12771"/>
<accession>A0A0G4ERL1</accession>
<evidence type="ECO:0000313" key="3">
    <source>
        <dbReference type="Proteomes" id="UP000041254"/>
    </source>
</evidence>
<keyword evidence="3" id="KW-1185">Reference proteome</keyword>
<feature type="compositionally biased region" description="Low complexity" evidence="1">
    <location>
        <begin position="168"/>
        <end position="189"/>
    </location>
</feature>
<gene>
    <name evidence="2" type="ORF">Vbra_12771</name>
</gene>
<evidence type="ECO:0000313" key="2">
    <source>
        <dbReference type="EMBL" id="CEM00417.1"/>
    </source>
</evidence>
<dbReference type="Proteomes" id="UP000041254">
    <property type="component" value="Unassembled WGS sequence"/>
</dbReference>
<proteinExistence type="predicted"/>
<dbReference type="AlphaFoldDB" id="A0A0G4ERL1"/>
<name>A0A0G4ERL1_VITBC</name>